<feature type="transmembrane region" description="Helical" evidence="1">
    <location>
        <begin position="144"/>
        <end position="165"/>
    </location>
</feature>
<dbReference type="GO" id="GO:0080120">
    <property type="term" value="P:CAAX-box protein maturation"/>
    <property type="evidence" value="ECO:0007669"/>
    <property type="project" value="UniProtKB-ARBA"/>
</dbReference>
<evidence type="ECO:0000259" key="2">
    <source>
        <dbReference type="Pfam" id="PF02517"/>
    </source>
</evidence>
<dbReference type="AlphaFoldDB" id="A0A1H1P8A0"/>
<feature type="transmembrane region" description="Helical" evidence="1">
    <location>
        <begin position="275"/>
        <end position="295"/>
    </location>
</feature>
<feature type="transmembrane region" description="Helical" evidence="1">
    <location>
        <begin position="186"/>
        <end position="207"/>
    </location>
</feature>
<dbReference type="GO" id="GO:0006508">
    <property type="term" value="P:proteolysis"/>
    <property type="evidence" value="ECO:0007669"/>
    <property type="project" value="UniProtKB-KW"/>
</dbReference>
<keyword evidence="3" id="KW-0378">Hydrolase</keyword>
<feature type="transmembrane region" description="Helical" evidence="1">
    <location>
        <begin position="74"/>
        <end position="96"/>
    </location>
</feature>
<evidence type="ECO:0000313" key="4">
    <source>
        <dbReference type="Proteomes" id="UP000199103"/>
    </source>
</evidence>
<feature type="transmembrane region" description="Helical" evidence="1">
    <location>
        <begin position="219"/>
        <end position="240"/>
    </location>
</feature>
<dbReference type="PANTHER" id="PTHR35797">
    <property type="entry name" value="PROTEASE-RELATED"/>
    <property type="match status" value="1"/>
</dbReference>
<keyword evidence="3" id="KW-0645">Protease</keyword>
<keyword evidence="4" id="KW-1185">Reference proteome</keyword>
<feature type="domain" description="CAAX prenyl protease 2/Lysostaphin resistance protein A-like" evidence="2">
    <location>
        <begin position="156"/>
        <end position="259"/>
    </location>
</feature>
<sequence length="308" mass="33474">MTTQLPDRIPDLTTESAPVPRAGDLRALISRRPVISFFVLAFGLSWLAWIPYVLSRSGLGIWDFDFPTVLGTTQLLGMLPGAYLGPIVSAFLVTAISSGRAGLAEWLGRFRRWRVDWRAYLAVIAGVPLSLTVIGLLLSGGRDVQLPAVSVLLVYLPMLALQMVTTGLAEEPGWRDFALPKLQPRFGSLGGSLILGPLWGCWHLPLFLTSWGNWPNVRIVDVIEFVGTAMAICIVMTWVFNRTNQSLPLQMILHSSINTYASVVWSGVFPTMDHAAITHGIGITAGIAALILVVVTRGRLGWSGPAFG</sequence>
<feature type="transmembrane region" description="Helical" evidence="1">
    <location>
        <begin position="34"/>
        <end position="54"/>
    </location>
</feature>
<dbReference type="RefSeq" id="WP_091520242.1">
    <property type="nucleotide sequence ID" value="NZ_LT629772.1"/>
</dbReference>
<keyword evidence="1" id="KW-1133">Transmembrane helix</keyword>
<evidence type="ECO:0000313" key="3">
    <source>
        <dbReference type="EMBL" id="SDS07528.1"/>
    </source>
</evidence>
<keyword evidence="1" id="KW-0812">Transmembrane</keyword>
<feature type="transmembrane region" description="Helical" evidence="1">
    <location>
        <begin position="252"/>
        <end position="269"/>
    </location>
</feature>
<reference evidence="3 4" key="1">
    <citation type="submission" date="2016-10" db="EMBL/GenBank/DDBJ databases">
        <authorList>
            <person name="de Groot N.N."/>
        </authorList>
    </citation>
    <scope>NUCLEOTIDE SEQUENCE [LARGE SCALE GENOMIC DNA]</scope>
    <source>
        <strain evidence="3 4">DSM 21800</strain>
    </source>
</reference>
<name>A0A1H1P8A0_9ACTN</name>
<dbReference type="InterPro" id="IPR003675">
    <property type="entry name" value="Rce1/LyrA-like_dom"/>
</dbReference>
<protein>
    <submittedName>
        <fullName evidence="3">CAAX protease self-immunity</fullName>
    </submittedName>
</protein>
<dbReference type="STRING" id="630515.SAMN04489812_0806"/>
<organism evidence="3 4">
    <name type="scientific">Microlunatus soli</name>
    <dbReference type="NCBI Taxonomy" id="630515"/>
    <lineage>
        <taxon>Bacteria</taxon>
        <taxon>Bacillati</taxon>
        <taxon>Actinomycetota</taxon>
        <taxon>Actinomycetes</taxon>
        <taxon>Propionibacteriales</taxon>
        <taxon>Propionibacteriaceae</taxon>
        <taxon>Microlunatus</taxon>
    </lineage>
</organism>
<dbReference type="GO" id="GO:0004175">
    <property type="term" value="F:endopeptidase activity"/>
    <property type="evidence" value="ECO:0007669"/>
    <property type="project" value="UniProtKB-ARBA"/>
</dbReference>
<dbReference type="Proteomes" id="UP000199103">
    <property type="component" value="Chromosome I"/>
</dbReference>
<gene>
    <name evidence="3" type="ORF">SAMN04489812_0806</name>
</gene>
<feature type="transmembrane region" description="Helical" evidence="1">
    <location>
        <begin position="117"/>
        <end position="138"/>
    </location>
</feature>
<proteinExistence type="predicted"/>
<dbReference type="Pfam" id="PF02517">
    <property type="entry name" value="Rce1-like"/>
    <property type="match status" value="1"/>
</dbReference>
<dbReference type="EMBL" id="LT629772">
    <property type="protein sequence ID" value="SDS07528.1"/>
    <property type="molecule type" value="Genomic_DNA"/>
</dbReference>
<keyword evidence="1" id="KW-0472">Membrane</keyword>
<accession>A0A1H1P8A0</accession>
<dbReference type="PANTHER" id="PTHR35797:SF1">
    <property type="entry name" value="PROTEASE"/>
    <property type="match status" value="1"/>
</dbReference>
<dbReference type="InterPro" id="IPR042150">
    <property type="entry name" value="MmRce1-like"/>
</dbReference>
<evidence type="ECO:0000256" key="1">
    <source>
        <dbReference type="SAM" id="Phobius"/>
    </source>
</evidence>
<dbReference type="OrthoDB" id="3693644at2"/>